<name>A0A2J7QPX2_9NEOP</name>
<dbReference type="STRING" id="105785.A0A2J7QPX2"/>
<proteinExistence type="predicted"/>
<protein>
    <submittedName>
        <fullName evidence="1">Uncharacterized protein</fullName>
    </submittedName>
</protein>
<evidence type="ECO:0000313" key="1">
    <source>
        <dbReference type="EMBL" id="PNF30629.1"/>
    </source>
</evidence>
<dbReference type="OrthoDB" id="6499973at2759"/>
<dbReference type="Proteomes" id="UP000235965">
    <property type="component" value="Unassembled WGS sequence"/>
</dbReference>
<dbReference type="EMBL" id="NEVH01012087">
    <property type="protein sequence ID" value="PNF30629.1"/>
    <property type="molecule type" value="Genomic_DNA"/>
</dbReference>
<dbReference type="InParanoid" id="A0A2J7QPX2"/>
<sequence>RARQLCLQSSACSRQSAAVAMLSRSSSWPVVRRTPPDSCVVPLLTAPSVPSPVRKPPPILDPRKTATLSRHYYPEGGWGWVVAGCSVGVHVLNHGLQLGGGAV</sequence>
<comment type="caution">
    <text evidence="1">The sequence shown here is derived from an EMBL/GenBank/DDBJ whole genome shotgun (WGS) entry which is preliminary data.</text>
</comment>
<reference evidence="1 2" key="1">
    <citation type="submission" date="2017-12" db="EMBL/GenBank/DDBJ databases">
        <title>Hemimetabolous genomes reveal molecular basis of termite eusociality.</title>
        <authorList>
            <person name="Harrison M.C."/>
            <person name="Jongepier E."/>
            <person name="Robertson H.M."/>
            <person name="Arning N."/>
            <person name="Bitard-Feildel T."/>
            <person name="Chao H."/>
            <person name="Childers C.P."/>
            <person name="Dinh H."/>
            <person name="Doddapaneni H."/>
            <person name="Dugan S."/>
            <person name="Gowin J."/>
            <person name="Greiner C."/>
            <person name="Han Y."/>
            <person name="Hu H."/>
            <person name="Hughes D.S.T."/>
            <person name="Huylmans A.-K."/>
            <person name="Kemena C."/>
            <person name="Kremer L.P.M."/>
            <person name="Lee S.L."/>
            <person name="Lopez-Ezquerra A."/>
            <person name="Mallet L."/>
            <person name="Monroy-Kuhn J.M."/>
            <person name="Moser A."/>
            <person name="Murali S.C."/>
            <person name="Muzny D.M."/>
            <person name="Otani S."/>
            <person name="Piulachs M.-D."/>
            <person name="Poelchau M."/>
            <person name="Qu J."/>
            <person name="Schaub F."/>
            <person name="Wada-Katsumata A."/>
            <person name="Worley K.C."/>
            <person name="Xie Q."/>
            <person name="Ylla G."/>
            <person name="Poulsen M."/>
            <person name="Gibbs R.A."/>
            <person name="Schal C."/>
            <person name="Richards S."/>
            <person name="Belles X."/>
            <person name="Korb J."/>
            <person name="Bornberg-Bauer E."/>
        </authorList>
    </citation>
    <scope>NUCLEOTIDE SEQUENCE [LARGE SCALE GENOMIC DNA]</scope>
    <source>
        <tissue evidence="1">Whole body</tissue>
    </source>
</reference>
<accession>A0A2J7QPX2</accession>
<feature type="non-terminal residue" evidence="1">
    <location>
        <position position="103"/>
    </location>
</feature>
<organism evidence="1 2">
    <name type="scientific">Cryptotermes secundus</name>
    <dbReference type="NCBI Taxonomy" id="105785"/>
    <lineage>
        <taxon>Eukaryota</taxon>
        <taxon>Metazoa</taxon>
        <taxon>Ecdysozoa</taxon>
        <taxon>Arthropoda</taxon>
        <taxon>Hexapoda</taxon>
        <taxon>Insecta</taxon>
        <taxon>Pterygota</taxon>
        <taxon>Neoptera</taxon>
        <taxon>Polyneoptera</taxon>
        <taxon>Dictyoptera</taxon>
        <taxon>Blattodea</taxon>
        <taxon>Blattoidea</taxon>
        <taxon>Termitoidae</taxon>
        <taxon>Kalotermitidae</taxon>
        <taxon>Cryptotermitinae</taxon>
        <taxon>Cryptotermes</taxon>
    </lineage>
</organism>
<feature type="non-terminal residue" evidence="1">
    <location>
        <position position="1"/>
    </location>
</feature>
<dbReference type="AlphaFoldDB" id="A0A2J7QPX2"/>
<gene>
    <name evidence="1" type="ORF">B7P43_G06120</name>
</gene>
<evidence type="ECO:0000313" key="2">
    <source>
        <dbReference type="Proteomes" id="UP000235965"/>
    </source>
</evidence>
<keyword evidence="2" id="KW-1185">Reference proteome</keyword>